<dbReference type="EnsemblMetazoa" id="Aqu2.1.27682_001">
    <property type="protein sequence ID" value="Aqu2.1.27682_001"/>
    <property type="gene ID" value="Aqu2.1.27682"/>
</dbReference>
<reference evidence="1" key="1">
    <citation type="submission" date="2017-05" db="UniProtKB">
        <authorList>
            <consortium name="EnsemblMetazoa"/>
        </authorList>
    </citation>
    <scope>IDENTIFICATION</scope>
</reference>
<sequence length="85" mass="9647">MAELKSVITELKRIGCSTKEIQYMLHPVKQISLRHIQIITNGPGTARNSLDVMKAINEVLRGPGSLLGYRSLWHRLQMKYKLSVS</sequence>
<dbReference type="OrthoDB" id="5985220at2759"/>
<dbReference type="InParanoid" id="A0A1X7UIV5"/>
<organism evidence="1">
    <name type="scientific">Amphimedon queenslandica</name>
    <name type="common">Sponge</name>
    <dbReference type="NCBI Taxonomy" id="400682"/>
    <lineage>
        <taxon>Eukaryota</taxon>
        <taxon>Metazoa</taxon>
        <taxon>Porifera</taxon>
        <taxon>Demospongiae</taxon>
        <taxon>Heteroscleromorpha</taxon>
        <taxon>Haplosclerida</taxon>
        <taxon>Niphatidae</taxon>
        <taxon>Amphimedon</taxon>
    </lineage>
</organism>
<proteinExistence type="predicted"/>
<evidence type="ECO:0000313" key="1">
    <source>
        <dbReference type="EnsemblMetazoa" id="Aqu2.1.27682_001"/>
    </source>
</evidence>
<protein>
    <submittedName>
        <fullName evidence="1">Uncharacterized protein</fullName>
    </submittedName>
</protein>
<name>A0A1X7UIV5_AMPQE</name>
<accession>A0A1X7UIV5</accession>
<dbReference type="AlphaFoldDB" id="A0A1X7UIV5"/>